<dbReference type="EMBL" id="QMFY01000047">
    <property type="protein sequence ID" value="RAV97556.1"/>
    <property type="molecule type" value="Genomic_DNA"/>
</dbReference>
<accession>A0A364XT73</accession>
<dbReference type="GO" id="GO:0004803">
    <property type="term" value="F:transposase activity"/>
    <property type="evidence" value="ECO:0007669"/>
    <property type="project" value="InterPro"/>
</dbReference>
<name>A0A364XT73_9BACT</name>
<dbReference type="GO" id="GO:0003677">
    <property type="term" value="F:DNA binding"/>
    <property type="evidence" value="ECO:0007669"/>
    <property type="project" value="InterPro"/>
</dbReference>
<dbReference type="InterPro" id="IPR052546">
    <property type="entry name" value="Transposase_8_domain"/>
</dbReference>
<comment type="caution">
    <text evidence="2">The sequence shown here is derived from an EMBL/GenBank/DDBJ whole genome shotgun (WGS) entry which is preliminary data.</text>
</comment>
<dbReference type="PANTHER" id="PTHR33609">
    <property type="entry name" value="LOW CALCIUM RESPONSE LOCUS PROTEIN S"/>
    <property type="match status" value="1"/>
</dbReference>
<sequence>MKKTRFTEAQIIGILNEQEQGIKVSDLCRKHGISDATFYNWKSKYGGMKVDELKRLKELEQENARLKRIVANQSLEIDIIKDVLSKKW</sequence>
<keyword evidence="3" id="KW-1185">Reference proteome</keyword>
<dbReference type="InterPro" id="IPR002514">
    <property type="entry name" value="Transposase_8"/>
</dbReference>
<dbReference type="SUPFAM" id="SSF46689">
    <property type="entry name" value="Homeodomain-like"/>
    <property type="match status" value="1"/>
</dbReference>
<dbReference type="GO" id="GO:0006313">
    <property type="term" value="P:DNA transposition"/>
    <property type="evidence" value="ECO:0007669"/>
    <property type="project" value="InterPro"/>
</dbReference>
<proteinExistence type="predicted"/>
<keyword evidence="1" id="KW-0175">Coiled coil</keyword>
<dbReference type="InterPro" id="IPR009057">
    <property type="entry name" value="Homeodomain-like_sf"/>
</dbReference>
<dbReference type="OrthoDB" id="936265at2"/>
<protein>
    <recommendedName>
        <fullName evidence="4">Transposase</fullName>
    </recommendedName>
</protein>
<reference evidence="2 3" key="1">
    <citation type="submission" date="2018-06" db="EMBL/GenBank/DDBJ databases">
        <title>Chryseolinea flavus sp. nov., a member of the phylum Bacteroidetes isolated from soil.</title>
        <authorList>
            <person name="Li Y."/>
            <person name="Wang J."/>
        </authorList>
    </citation>
    <scope>NUCLEOTIDE SEQUENCE [LARGE SCALE GENOMIC DNA]</scope>
    <source>
        <strain evidence="2 3">SDU1-6</strain>
    </source>
</reference>
<dbReference type="RefSeq" id="WP_037356350.1">
    <property type="nucleotide sequence ID" value="NZ_QMFY01000047.1"/>
</dbReference>
<feature type="coiled-coil region" evidence="1">
    <location>
        <begin position="49"/>
        <end position="76"/>
    </location>
</feature>
<dbReference type="PANTHER" id="PTHR33609:SF1">
    <property type="entry name" value="TRANSPOSASE"/>
    <property type="match status" value="1"/>
</dbReference>
<dbReference type="Pfam" id="PF01527">
    <property type="entry name" value="HTH_Tnp_1"/>
    <property type="match status" value="1"/>
</dbReference>
<evidence type="ECO:0000313" key="2">
    <source>
        <dbReference type="EMBL" id="RAV97556.1"/>
    </source>
</evidence>
<evidence type="ECO:0000313" key="3">
    <source>
        <dbReference type="Proteomes" id="UP000251889"/>
    </source>
</evidence>
<evidence type="ECO:0008006" key="4">
    <source>
        <dbReference type="Google" id="ProtNLM"/>
    </source>
</evidence>
<dbReference type="Proteomes" id="UP000251889">
    <property type="component" value="Unassembled WGS sequence"/>
</dbReference>
<dbReference type="AlphaFoldDB" id="A0A364XT73"/>
<organism evidence="2 3">
    <name type="scientific">Pseudochryseolinea flava</name>
    <dbReference type="NCBI Taxonomy" id="2059302"/>
    <lineage>
        <taxon>Bacteria</taxon>
        <taxon>Pseudomonadati</taxon>
        <taxon>Bacteroidota</taxon>
        <taxon>Cytophagia</taxon>
        <taxon>Cytophagales</taxon>
        <taxon>Fulvivirgaceae</taxon>
        <taxon>Pseudochryseolinea</taxon>
    </lineage>
</organism>
<evidence type="ECO:0000256" key="1">
    <source>
        <dbReference type="SAM" id="Coils"/>
    </source>
</evidence>
<gene>
    <name evidence="2" type="ORF">DQQ10_27715</name>
</gene>